<proteinExistence type="predicted"/>
<dbReference type="EMBL" id="SZWE01000001">
    <property type="protein sequence ID" value="MRU16248.1"/>
    <property type="molecule type" value="Genomic_DNA"/>
</dbReference>
<dbReference type="PANTHER" id="PTHR30441">
    <property type="entry name" value="DUF748 DOMAIN-CONTAINING PROTEIN"/>
    <property type="match status" value="1"/>
</dbReference>
<dbReference type="Pfam" id="PF05170">
    <property type="entry name" value="AsmA"/>
    <property type="match status" value="2"/>
</dbReference>
<keyword evidence="1" id="KW-0175">Coiled coil</keyword>
<protein>
    <submittedName>
        <fullName evidence="3">AsmA family protein</fullName>
    </submittedName>
</protein>
<dbReference type="OrthoDB" id="5439561at2"/>
<keyword evidence="4" id="KW-1185">Reference proteome</keyword>
<feature type="coiled-coil region" evidence="1">
    <location>
        <begin position="597"/>
        <end position="640"/>
    </location>
</feature>
<sequence>MRLLLRLVGLVVVLALVLVVSLVMLPGDRIARIAADQISSLTGRKVTMEGDTKVSFYPVLGISTGQVTVANAPWSEAGPMFTAQSLKIGVEPQALFGGDIRITGLEAVGPKILLERAANDAVNWQIGVEGVAPSGQGEGEAAPATSNPLALTLDRALITDADLTYVDHGTGERIAMPGMDFDLRWPEYEGTATFDATLRPAGEALQISGHLDKVGNFIAGGVSALEATVTAPGGRVTFSGRAGVQPQVAGKVSADLDSTARFMSSLGLAAPDIPKGLGRTLGAETDMTFTPDMRLSLRKTALTLDNNRLTGAADVMLGGAKPRFNAQLNAGALDLRGLSADDGAAGTSGGGGGGGASSGWPKTPIDAGALAMADGEIALVADSVDLGDFKLGKTRTLMTLDRARMVFELRELQAYDGTITGQFVMNNRSGLSVGGDMAARGINLETFLSDAIDVSRFAAKADGDLNFLGVGNSLHAIMNSLSGDGAIKTGRGVISGIDLDRLMRSGDGTGGTTVFDSLGATFTMKNGNLRNDDLLMTLPLAKAEGEGRIGLGAQDIDYLITPVLLEGENRRGLAIPVRIRGPWANPRITPDLEKAIDLNLKEEKEKLEQRVREERKELEAKAEEEVNRTLEKELGVTREEGQSVEDAVKDRAEEKLKKELFKLFD</sequence>
<reference evidence="3 4" key="1">
    <citation type="submission" date="2019-05" db="EMBL/GenBank/DDBJ databases">
        <title>Roseovarius bejariae sp. nov., a moderately halophylic bacterium isolated from a saline soil in Rambla Salada (Murcia).</title>
        <authorList>
            <person name="Castro D.J."/>
            <person name="Gomez-Altuve A."/>
            <person name="Reina J.C."/>
            <person name="Rodriguez M."/>
            <person name="Sampedro I."/>
            <person name="Llamas I."/>
            <person name="Martinez-Checa F."/>
        </authorList>
    </citation>
    <scope>NUCLEOTIDE SEQUENCE [LARGE SCALE GENOMIC DNA]</scope>
    <source>
        <strain evidence="3 4">A21</strain>
    </source>
</reference>
<name>A0A844D4P2_9RHOB</name>
<feature type="domain" description="AsmA" evidence="2">
    <location>
        <begin position="293"/>
        <end position="533"/>
    </location>
</feature>
<comment type="caution">
    <text evidence="3">The sequence shown here is derived from an EMBL/GenBank/DDBJ whole genome shotgun (WGS) entry which is preliminary data.</text>
</comment>
<dbReference type="GO" id="GO:0005886">
    <property type="term" value="C:plasma membrane"/>
    <property type="evidence" value="ECO:0007669"/>
    <property type="project" value="TreeGrafter"/>
</dbReference>
<organism evidence="3 4">
    <name type="scientific">Roseovarius bejariae</name>
    <dbReference type="NCBI Taxonomy" id="2576383"/>
    <lineage>
        <taxon>Bacteria</taxon>
        <taxon>Pseudomonadati</taxon>
        <taxon>Pseudomonadota</taxon>
        <taxon>Alphaproteobacteria</taxon>
        <taxon>Rhodobacterales</taxon>
        <taxon>Roseobacteraceae</taxon>
        <taxon>Roseovarius</taxon>
    </lineage>
</organism>
<dbReference type="AlphaFoldDB" id="A0A844D4P2"/>
<accession>A0A844D4P2</accession>
<evidence type="ECO:0000256" key="1">
    <source>
        <dbReference type="SAM" id="Coils"/>
    </source>
</evidence>
<evidence type="ECO:0000259" key="2">
    <source>
        <dbReference type="Pfam" id="PF05170"/>
    </source>
</evidence>
<dbReference type="Proteomes" id="UP000564704">
    <property type="component" value="Unassembled WGS sequence"/>
</dbReference>
<dbReference type="PANTHER" id="PTHR30441:SF4">
    <property type="entry name" value="PROTEIN ASMA"/>
    <property type="match status" value="1"/>
</dbReference>
<gene>
    <name evidence="3" type="ORF">FDP25_12470</name>
</gene>
<dbReference type="RefSeq" id="WP_154152200.1">
    <property type="nucleotide sequence ID" value="NZ_SZWE01000001.1"/>
</dbReference>
<dbReference type="InterPro" id="IPR052894">
    <property type="entry name" value="AsmA-related"/>
</dbReference>
<evidence type="ECO:0000313" key="3">
    <source>
        <dbReference type="EMBL" id="MRU16248.1"/>
    </source>
</evidence>
<feature type="domain" description="AsmA" evidence="2">
    <location>
        <begin position="5"/>
        <end position="165"/>
    </location>
</feature>
<dbReference type="InterPro" id="IPR007844">
    <property type="entry name" value="AsmA"/>
</dbReference>
<dbReference type="GO" id="GO:0090313">
    <property type="term" value="P:regulation of protein targeting to membrane"/>
    <property type="evidence" value="ECO:0007669"/>
    <property type="project" value="TreeGrafter"/>
</dbReference>
<evidence type="ECO:0000313" key="4">
    <source>
        <dbReference type="Proteomes" id="UP000564704"/>
    </source>
</evidence>